<protein>
    <submittedName>
        <fullName evidence="1">Low calcium response locus protein S</fullName>
    </submittedName>
</protein>
<organism evidence="1 2">
    <name type="scientific">Nitrospira japonica</name>
    <dbReference type="NCBI Taxonomy" id="1325564"/>
    <lineage>
        <taxon>Bacteria</taxon>
        <taxon>Pseudomonadati</taxon>
        <taxon>Nitrospirota</taxon>
        <taxon>Nitrospiria</taxon>
        <taxon>Nitrospirales</taxon>
        <taxon>Nitrospiraceae</taxon>
        <taxon>Nitrospira</taxon>
    </lineage>
</organism>
<dbReference type="EMBL" id="LT828648">
    <property type="protein sequence ID" value="SLM50182.1"/>
    <property type="molecule type" value="Genomic_DNA"/>
</dbReference>
<keyword evidence="2" id="KW-1185">Reference proteome</keyword>
<dbReference type="GO" id="GO:0004803">
    <property type="term" value="F:transposase activity"/>
    <property type="evidence" value="ECO:0007669"/>
    <property type="project" value="InterPro"/>
</dbReference>
<dbReference type="Pfam" id="PF01527">
    <property type="entry name" value="HTH_Tnp_1"/>
    <property type="match status" value="1"/>
</dbReference>
<sequence>MRQSKFTDTQIVSILKEADAGRPVNEIWRQYGISSATYYKWKAKYGGLEASDVKRLKELEHENNRLKRMYADLSLEHAALKDVIAKKL</sequence>
<evidence type="ECO:0000313" key="2">
    <source>
        <dbReference type="Proteomes" id="UP000192042"/>
    </source>
</evidence>
<dbReference type="GO" id="GO:0003677">
    <property type="term" value="F:DNA binding"/>
    <property type="evidence" value="ECO:0007669"/>
    <property type="project" value="InterPro"/>
</dbReference>
<dbReference type="InterPro" id="IPR009057">
    <property type="entry name" value="Homeodomain-like_sf"/>
</dbReference>
<dbReference type="Proteomes" id="UP000192042">
    <property type="component" value="Chromosome I"/>
</dbReference>
<dbReference type="InterPro" id="IPR052546">
    <property type="entry name" value="Transposase_8_domain"/>
</dbReference>
<dbReference type="KEGG" id="nja:NSJP_4015"/>
<dbReference type="STRING" id="1325564.NSJP_4015"/>
<proteinExistence type="predicted"/>
<evidence type="ECO:0000313" key="1">
    <source>
        <dbReference type="EMBL" id="SLM50182.1"/>
    </source>
</evidence>
<gene>
    <name evidence="1" type="primary">lcrS</name>
    <name evidence="1" type="ORF">NSJP_4015</name>
</gene>
<dbReference type="PANTHER" id="PTHR33609:SF5">
    <property type="entry name" value="LOW CALCIUM RESPONSE LOCUS PROTEIN S"/>
    <property type="match status" value="1"/>
</dbReference>
<dbReference type="GO" id="GO:0006313">
    <property type="term" value="P:DNA transposition"/>
    <property type="evidence" value="ECO:0007669"/>
    <property type="project" value="InterPro"/>
</dbReference>
<accession>A0A1W1IB04</accession>
<dbReference type="AlphaFoldDB" id="A0A1W1IB04"/>
<reference evidence="1 2" key="1">
    <citation type="submission" date="2017-03" db="EMBL/GenBank/DDBJ databases">
        <authorList>
            <person name="Afonso C.L."/>
            <person name="Miller P.J."/>
            <person name="Scott M.A."/>
            <person name="Spackman E."/>
            <person name="Goraichik I."/>
            <person name="Dimitrov K.M."/>
            <person name="Suarez D.L."/>
            <person name="Swayne D.E."/>
        </authorList>
    </citation>
    <scope>NUCLEOTIDE SEQUENCE [LARGE SCALE GENOMIC DNA]</scope>
    <source>
        <strain evidence="1">Genome sequencing of Nitrospira japonica strain NJ11</strain>
    </source>
</reference>
<dbReference type="InterPro" id="IPR002514">
    <property type="entry name" value="Transposase_8"/>
</dbReference>
<name>A0A1W1IB04_9BACT</name>
<dbReference type="PANTHER" id="PTHR33609">
    <property type="entry name" value="LOW CALCIUM RESPONSE LOCUS PROTEIN S"/>
    <property type="match status" value="1"/>
</dbReference>
<dbReference type="SUPFAM" id="SSF46689">
    <property type="entry name" value="Homeodomain-like"/>
    <property type="match status" value="1"/>
</dbReference>